<protein>
    <submittedName>
        <fullName evidence="2">Uncharacterized protein</fullName>
    </submittedName>
</protein>
<dbReference type="EMBL" id="ML213592">
    <property type="protein sequence ID" value="TFK42383.1"/>
    <property type="molecule type" value="Genomic_DNA"/>
</dbReference>
<evidence type="ECO:0000256" key="1">
    <source>
        <dbReference type="SAM" id="MobiDB-lite"/>
    </source>
</evidence>
<keyword evidence="3" id="KW-1185">Reference proteome</keyword>
<organism evidence="2 3">
    <name type="scientific">Crucibulum laeve</name>
    <dbReference type="NCBI Taxonomy" id="68775"/>
    <lineage>
        <taxon>Eukaryota</taxon>
        <taxon>Fungi</taxon>
        <taxon>Dikarya</taxon>
        <taxon>Basidiomycota</taxon>
        <taxon>Agaricomycotina</taxon>
        <taxon>Agaricomycetes</taxon>
        <taxon>Agaricomycetidae</taxon>
        <taxon>Agaricales</taxon>
        <taxon>Agaricineae</taxon>
        <taxon>Nidulariaceae</taxon>
        <taxon>Crucibulum</taxon>
    </lineage>
</organism>
<gene>
    <name evidence="2" type="ORF">BDQ12DRAFT_709734</name>
</gene>
<accession>A0A5C3MCB3</accession>
<reference evidence="2 3" key="1">
    <citation type="journal article" date="2019" name="Nat. Ecol. Evol.">
        <title>Megaphylogeny resolves global patterns of mushroom evolution.</title>
        <authorList>
            <person name="Varga T."/>
            <person name="Krizsan K."/>
            <person name="Foldi C."/>
            <person name="Dima B."/>
            <person name="Sanchez-Garcia M."/>
            <person name="Sanchez-Ramirez S."/>
            <person name="Szollosi G.J."/>
            <person name="Szarkandi J.G."/>
            <person name="Papp V."/>
            <person name="Albert L."/>
            <person name="Andreopoulos W."/>
            <person name="Angelini C."/>
            <person name="Antonin V."/>
            <person name="Barry K.W."/>
            <person name="Bougher N.L."/>
            <person name="Buchanan P."/>
            <person name="Buyck B."/>
            <person name="Bense V."/>
            <person name="Catcheside P."/>
            <person name="Chovatia M."/>
            <person name="Cooper J."/>
            <person name="Damon W."/>
            <person name="Desjardin D."/>
            <person name="Finy P."/>
            <person name="Geml J."/>
            <person name="Haridas S."/>
            <person name="Hughes K."/>
            <person name="Justo A."/>
            <person name="Karasinski D."/>
            <person name="Kautmanova I."/>
            <person name="Kiss B."/>
            <person name="Kocsube S."/>
            <person name="Kotiranta H."/>
            <person name="LaButti K.M."/>
            <person name="Lechner B.E."/>
            <person name="Liimatainen K."/>
            <person name="Lipzen A."/>
            <person name="Lukacs Z."/>
            <person name="Mihaltcheva S."/>
            <person name="Morgado L.N."/>
            <person name="Niskanen T."/>
            <person name="Noordeloos M.E."/>
            <person name="Ohm R.A."/>
            <person name="Ortiz-Santana B."/>
            <person name="Ovrebo C."/>
            <person name="Racz N."/>
            <person name="Riley R."/>
            <person name="Savchenko A."/>
            <person name="Shiryaev A."/>
            <person name="Soop K."/>
            <person name="Spirin V."/>
            <person name="Szebenyi C."/>
            <person name="Tomsovsky M."/>
            <person name="Tulloss R.E."/>
            <person name="Uehling J."/>
            <person name="Grigoriev I.V."/>
            <person name="Vagvolgyi C."/>
            <person name="Papp T."/>
            <person name="Martin F.M."/>
            <person name="Miettinen O."/>
            <person name="Hibbett D.S."/>
            <person name="Nagy L.G."/>
        </authorList>
    </citation>
    <scope>NUCLEOTIDE SEQUENCE [LARGE SCALE GENOMIC DNA]</scope>
    <source>
        <strain evidence="2 3">CBS 166.37</strain>
    </source>
</reference>
<name>A0A5C3MCB3_9AGAR</name>
<dbReference type="Proteomes" id="UP000308652">
    <property type="component" value="Unassembled WGS sequence"/>
</dbReference>
<dbReference type="AlphaFoldDB" id="A0A5C3MCB3"/>
<feature type="region of interest" description="Disordered" evidence="1">
    <location>
        <begin position="1"/>
        <end position="22"/>
    </location>
</feature>
<evidence type="ECO:0000313" key="3">
    <source>
        <dbReference type="Proteomes" id="UP000308652"/>
    </source>
</evidence>
<dbReference type="OrthoDB" id="3264586at2759"/>
<sequence length="191" mass="22009">MQPAALKSINDNLFNDDGNDDDEEDAFDISEALRIVQQHRENNVKKSSARSKAFQTKKKAIYADARKQGKEVLKLSAYIEEAKAKLATFKEQEVSYDKYFEDYKRVNAAQLDSIEQLMAGYSPLLEELGPRRSEYIEEASKMVKYQEPRRQDALKQFSKNARLQVEEVRRVEKAATDASALIKHYKNLLHS</sequence>
<evidence type="ECO:0000313" key="2">
    <source>
        <dbReference type="EMBL" id="TFK42383.1"/>
    </source>
</evidence>
<proteinExistence type="predicted"/>